<keyword evidence="1" id="KW-0472">Membrane</keyword>
<gene>
    <name evidence="2" type="ORF">Krac_3619</name>
</gene>
<keyword evidence="3" id="KW-1185">Reference proteome</keyword>
<protein>
    <submittedName>
        <fullName evidence="2">Uncharacterized protein</fullName>
    </submittedName>
</protein>
<dbReference type="InParanoid" id="D6U2A1"/>
<dbReference type="AlphaFoldDB" id="D6U2A1"/>
<evidence type="ECO:0000313" key="2">
    <source>
        <dbReference type="EMBL" id="EFH82769.1"/>
    </source>
</evidence>
<evidence type="ECO:0000313" key="3">
    <source>
        <dbReference type="Proteomes" id="UP000004508"/>
    </source>
</evidence>
<organism evidence="2 3">
    <name type="scientific">Ktedonobacter racemifer DSM 44963</name>
    <dbReference type="NCBI Taxonomy" id="485913"/>
    <lineage>
        <taxon>Bacteria</taxon>
        <taxon>Bacillati</taxon>
        <taxon>Chloroflexota</taxon>
        <taxon>Ktedonobacteria</taxon>
        <taxon>Ktedonobacterales</taxon>
        <taxon>Ktedonobacteraceae</taxon>
        <taxon>Ktedonobacter</taxon>
    </lineage>
</organism>
<comment type="caution">
    <text evidence="2">The sequence shown here is derived from an EMBL/GenBank/DDBJ whole genome shotgun (WGS) entry which is preliminary data.</text>
</comment>
<evidence type="ECO:0000256" key="1">
    <source>
        <dbReference type="SAM" id="Phobius"/>
    </source>
</evidence>
<keyword evidence="1" id="KW-0812">Transmembrane</keyword>
<reference evidence="2 3" key="1">
    <citation type="journal article" date="2011" name="Stand. Genomic Sci.">
        <title>Non-contiguous finished genome sequence and contextual data of the filamentous soil bacterium Ktedonobacter racemifer type strain (SOSP1-21).</title>
        <authorList>
            <person name="Chang Y.J."/>
            <person name="Land M."/>
            <person name="Hauser L."/>
            <person name="Chertkov O."/>
            <person name="Del Rio T.G."/>
            <person name="Nolan M."/>
            <person name="Copeland A."/>
            <person name="Tice H."/>
            <person name="Cheng J.F."/>
            <person name="Lucas S."/>
            <person name="Han C."/>
            <person name="Goodwin L."/>
            <person name="Pitluck S."/>
            <person name="Ivanova N."/>
            <person name="Ovchinikova G."/>
            <person name="Pati A."/>
            <person name="Chen A."/>
            <person name="Palaniappan K."/>
            <person name="Mavromatis K."/>
            <person name="Liolios K."/>
            <person name="Brettin T."/>
            <person name="Fiebig A."/>
            <person name="Rohde M."/>
            <person name="Abt B."/>
            <person name="Goker M."/>
            <person name="Detter J.C."/>
            <person name="Woyke T."/>
            <person name="Bristow J."/>
            <person name="Eisen J.A."/>
            <person name="Markowitz V."/>
            <person name="Hugenholtz P."/>
            <person name="Kyrpides N.C."/>
            <person name="Klenk H.P."/>
            <person name="Lapidus A."/>
        </authorList>
    </citation>
    <scope>NUCLEOTIDE SEQUENCE [LARGE SCALE GENOMIC DNA]</scope>
    <source>
        <strain evidence="3">DSM 44963</strain>
    </source>
</reference>
<proteinExistence type="predicted"/>
<dbReference type="EMBL" id="ADVG01000004">
    <property type="protein sequence ID" value="EFH82769.1"/>
    <property type="molecule type" value="Genomic_DNA"/>
</dbReference>
<dbReference type="Proteomes" id="UP000004508">
    <property type="component" value="Unassembled WGS sequence"/>
</dbReference>
<keyword evidence="1" id="KW-1133">Transmembrane helix</keyword>
<accession>D6U2A1</accession>
<name>D6U2A1_KTERA</name>
<sequence length="197" mass="22515">MAPRFKRTVSIRKNKEKIYILFSTSLLLFFSIFLRPYKACLLKHKKKRDIPGPGMSLSQIAISKRIWSQCTISLKPGFRAKESETTAIISLPRSISMEVGVKMESGRWKKQLPEAYHSAQGRFYALTSMYVYVIIRIQMNAYEVNGTSQARKKEPTHSAPGFSKSPARLSRKVIGYYGTSDRTRTQVNNINPRTSSR</sequence>
<feature type="transmembrane region" description="Helical" evidence="1">
    <location>
        <begin position="18"/>
        <end position="37"/>
    </location>
</feature>